<dbReference type="Pfam" id="PF07690">
    <property type="entry name" value="MFS_1"/>
    <property type="match status" value="1"/>
</dbReference>
<feature type="region of interest" description="Disordered" evidence="1">
    <location>
        <begin position="388"/>
        <end position="418"/>
    </location>
</feature>
<evidence type="ECO:0000256" key="1">
    <source>
        <dbReference type="SAM" id="MobiDB-lite"/>
    </source>
</evidence>
<feature type="transmembrane region" description="Helical" evidence="2">
    <location>
        <begin position="276"/>
        <end position="292"/>
    </location>
</feature>
<feature type="transmembrane region" description="Helical" evidence="2">
    <location>
        <begin position="170"/>
        <end position="189"/>
    </location>
</feature>
<keyword evidence="2" id="KW-0812">Transmembrane</keyword>
<evidence type="ECO:0000313" key="4">
    <source>
        <dbReference type="Proteomes" id="UP001500618"/>
    </source>
</evidence>
<feature type="transmembrane region" description="Helical" evidence="2">
    <location>
        <begin position="360"/>
        <end position="384"/>
    </location>
</feature>
<name>A0ABN2FSS7_9ACTN</name>
<dbReference type="Gene3D" id="1.20.1250.20">
    <property type="entry name" value="MFS general substrate transporter like domains"/>
    <property type="match status" value="2"/>
</dbReference>
<sequence length="418" mass="41486">MVAPVTSYRQVLAAPGMAPLLGVSLVARVAITADVMALTMYIVLGLHMSYAAAGGVAAAMTAGMALGGPLAGRMVDRRGPRIVLLVTAAAQVVFWLGVPALPYGILLPAAGAAGLLMVPAQLVTRQAITATTTAGQRRAAFALESVQGELSYMVGPPIAILCASQLSSGVVAWGVGAAIAAGGVGIALLNPPLRADSEIDAGPAGRPRLREWMGPRMIAVLVMAFGTTMLLSGTDLAIVATLKAVGQVSWAAVVVAVYGASSVVGGLVYGALSRPLSTWLLLGLLGLATIPAGLAPGWAWLCVAGVGAGLLTAPTLSAVADAVSRLAPAGVRGVATGLQSSALSAGFALGSPIVGGTIDAWVPVGGFAVAGLAGLVTALTGYLLSRRPPAQHRPSPSAPGPAEPPALESCTAAVRPTM</sequence>
<dbReference type="PANTHER" id="PTHR23542">
    <property type="match status" value="1"/>
</dbReference>
<feature type="transmembrane region" description="Helical" evidence="2">
    <location>
        <begin position="20"/>
        <end position="44"/>
    </location>
</feature>
<dbReference type="InterPro" id="IPR011701">
    <property type="entry name" value="MFS"/>
</dbReference>
<dbReference type="SUPFAM" id="SSF103473">
    <property type="entry name" value="MFS general substrate transporter"/>
    <property type="match status" value="1"/>
</dbReference>
<dbReference type="PANTHER" id="PTHR23542:SF1">
    <property type="entry name" value="MAJOR FACILITATOR SUPERFAMILY (MFS) PROFILE DOMAIN-CONTAINING PROTEIN"/>
    <property type="match status" value="1"/>
</dbReference>
<keyword evidence="2" id="KW-0472">Membrane</keyword>
<proteinExistence type="predicted"/>
<dbReference type="Proteomes" id="UP001500618">
    <property type="component" value="Unassembled WGS sequence"/>
</dbReference>
<accession>A0ABN2FSS7</accession>
<keyword evidence="4" id="KW-1185">Reference proteome</keyword>
<feature type="transmembrane region" description="Helical" evidence="2">
    <location>
        <begin position="218"/>
        <end position="242"/>
    </location>
</feature>
<dbReference type="InterPro" id="IPR036259">
    <property type="entry name" value="MFS_trans_sf"/>
</dbReference>
<reference evidence="3 4" key="1">
    <citation type="journal article" date="2019" name="Int. J. Syst. Evol. Microbiol.">
        <title>The Global Catalogue of Microorganisms (GCM) 10K type strain sequencing project: providing services to taxonomists for standard genome sequencing and annotation.</title>
        <authorList>
            <consortium name="The Broad Institute Genomics Platform"/>
            <consortium name="The Broad Institute Genome Sequencing Center for Infectious Disease"/>
            <person name="Wu L."/>
            <person name="Ma J."/>
        </authorList>
    </citation>
    <scope>NUCLEOTIDE SEQUENCE [LARGE SCALE GENOMIC DNA]</scope>
    <source>
        <strain evidence="3 4">JCM 14718</strain>
    </source>
</reference>
<evidence type="ECO:0000313" key="3">
    <source>
        <dbReference type="EMBL" id="GAA1657931.1"/>
    </source>
</evidence>
<protein>
    <submittedName>
        <fullName evidence="3">MFS transporter</fullName>
    </submittedName>
</protein>
<comment type="caution">
    <text evidence="3">The sequence shown here is derived from an EMBL/GenBank/DDBJ whole genome shotgun (WGS) entry which is preliminary data.</text>
</comment>
<keyword evidence="2" id="KW-1133">Transmembrane helix</keyword>
<feature type="transmembrane region" description="Helical" evidence="2">
    <location>
        <begin position="82"/>
        <end position="106"/>
    </location>
</feature>
<evidence type="ECO:0000256" key="2">
    <source>
        <dbReference type="SAM" id="Phobius"/>
    </source>
</evidence>
<gene>
    <name evidence="3" type="ORF">GCM10009765_04240</name>
</gene>
<dbReference type="EMBL" id="BAAANY010000001">
    <property type="protein sequence ID" value="GAA1657931.1"/>
    <property type="molecule type" value="Genomic_DNA"/>
</dbReference>
<feature type="transmembrane region" description="Helical" evidence="2">
    <location>
        <begin position="248"/>
        <end position="269"/>
    </location>
</feature>
<organism evidence="3 4">
    <name type="scientific">Fodinicola feengrottensis</name>
    <dbReference type="NCBI Taxonomy" id="435914"/>
    <lineage>
        <taxon>Bacteria</taxon>
        <taxon>Bacillati</taxon>
        <taxon>Actinomycetota</taxon>
        <taxon>Actinomycetes</taxon>
        <taxon>Mycobacteriales</taxon>
        <taxon>Fodinicola</taxon>
    </lineage>
</organism>
<feature type="transmembrane region" description="Helical" evidence="2">
    <location>
        <begin position="50"/>
        <end position="70"/>
    </location>
</feature>